<sequence length="222" mass="26325">MCENNIESILNQFRALHVGNLKDVYSHYSDKIEFDENFTSYKELCNKLNEELKQNIELNNRNKTSVFLSHSHKNLKYAYCVALFLTRKYGVNVYIDEFDSFMPSITSPQTAKRLISKIKHSNRFIFIGTEESFDSKWCNWEVGLGDTKRLKGHLAFFVMNDRIEKNGGYDKNEYVGLYPFIWDKDIRHNNKDDDVLYVGYYERDNSTLVSLDDWLHQNKTFF</sequence>
<dbReference type="InterPro" id="IPR035897">
    <property type="entry name" value="Toll_tir_struct_dom_sf"/>
</dbReference>
<dbReference type="OrthoDB" id="9810385at2"/>
<protein>
    <recommendedName>
        <fullName evidence="1">TIR domain-containing protein</fullName>
    </recommendedName>
</protein>
<gene>
    <name evidence="2" type="ORF">BGX16_1788</name>
</gene>
<dbReference type="SUPFAM" id="SSF52200">
    <property type="entry name" value="Toll/Interleukin receptor TIR domain"/>
    <property type="match status" value="1"/>
</dbReference>
<proteinExistence type="predicted"/>
<name>A0A2M9A7W4_9BACT</name>
<dbReference type="RefSeq" id="WP_157797950.1">
    <property type="nucleotide sequence ID" value="NZ_PGEX01000001.1"/>
</dbReference>
<organism evidence="2 3">
    <name type="scientific">Hallerella succinigenes</name>
    <dbReference type="NCBI Taxonomy" id="1896222"/>
    <lineage>
        <taxon>Bacteria</taxon>
        <taxon>Pseudomonadati</taxon>
        <taxon>Fibrobacterota</taxon>
        <taxon>Fibrobacteria</taxon>
        <taxon>Fibrobacterales</taxon>
        <taxon>Fibrobacteraceae</taxon>
        <taxon>Hallerella</taxon>
    </lineage>
</organism>
<dbReference type="Proteomes" id="UP000231134">
    <property type="component" value="Unassembled WGS sequence"/>
</dbReference>
<feature type="domain" description="TIR" evidence="1">
    <location>
        <begin position="66"/>
        <end position="147"/>
    </location>
</feature>
<evidence type="ECO:0000259" key="1">
    <source>
        <dbReference type="Pfam" id="PF13676"/>
    </source>
</evidence>
<dbReference type="Gene3D" id="3.40.50.10140">
    <property type="entry name" value="Toll/interleukin-1 receptor homology (TIR) domain"/>
    <property type="match status" value="1"/>
</dbReference>
<evidence type="ECO:0000313" key="2">
    <source>
        <dbReference type="EMBL" id="PJJ41792.1"/>
    </source>
</evidence>
<dbReference type="GO" id="GO:0007165">
    <property type="term" value="P:signal transduction"/>
    <property type="evidence" value="ECO:0007669"/>
    <property type="project" value="InterPro"/>
</dbReference>
<comment type="caution">
    <text evidence="2">The sequence shown here is derived from an EMBL/GenBank/DDBJ whole genome shotgun (WGS) entry which is preliminary data.</text>
</comment>
<accession>A0A2M9A7W4</accession>
<evidence type="ECO:0000313" key="3">
    <source>
        <dbReference type="Proteomes" id="UP000231134"/>
    </source>
</evidence>
<dbReference type="EMBL" id="PGEX01000001">
    <property type="protein sequence ID" value="PJJ41792.1"/>
    <property type="molecule type" value="Genomic_DNA"/>
</dbReference>
<reference evidence="2 3" key="1">
    <citation type="submission" date="2017-11" db="EMBL/GenBank/DDBJ databases">
        <title>Animal gut microbial communities from fecal samples from Wisconsin, USA.</title>
        <authorList>
            <person name="Neumann A."/>
        </authorList>
    </citation>
    <scope>NUCLEOTIDE SEQUENCE [LARGE SCALE GENOMIC DNA]</scope>
    <source>
        <strain evidence="2 3">UWS3</strain>
    </source>
</reference>
<keyword evidence="3" id="KW-1185">Reference proteome</keyword>
<dbReference type="InterPro" id="IPR000157">
    <property type="entry name" value="TIR_dom"/>
</dbReference>
<dbReference type="Pfam" id="PF13676">
    <property type="entry name" value="TIR_2"/>
    <property type="match status" value="1"/>
</dbReference>
<dbReference type="AlphaFoldDB" id="A0A2M9A7W4"/>